<feature type="chain" id="PRO_5046683326" evidence="1">
    <location>
        <begin position="21"/>
        <end position="216"/>
    </location>
</feature>
<dbReference type="EMBL" id="CP111022">
    <property type="protein sequence ID" value="WAR19900.1"/>
    <property type="molecule type" value="Genomic_DNA"/>
</dbReference>
<evidence type="ECO:0000256" key="1">
    <source>
        <dbReference type="SAM" id="SignalP"/>
    </source>
</evidence>
<proteinExistence type="predicted"/>
<keyword evidence="1" id="KW-0732">Signal</keyword>
<evidence type="ECO:0000313" key="3">
    <source>
        <dbReference type="Proteomes" id="UP001164746"/>
    </source>
</evidence>
<protein>
    <submittedName>
        <fullName evidence="2">Uncharacterized protein</fullName>
    </submittedName>
</protein>
<name>A0ABY7FCM8_MYAAR</name>
<keyword evidence="3" id="KW-1185">Reference proteome</keyword>
<reference evidence="2" key="1">
    <citation type="submission" date="2022-11" db="EMBL/GenBank/DDBJ databases">
        <title>Centuries of genome instability and evolution in soft-shell clam transmissible cancer (bioRxiv).</title>
        <authorList>
            <person name="Hart S.F.M."/>
            <person name="Yonemitsu M.A."/>
            <person name="Giersch R.M."/>
            <person name="Beal B.F."/>
            <person name="Arriagada G."/>
            <person name="Davis B.W."/>
            <person name="Ostrander E.A."/>
            <person name="Goff S.P."/>
            <person name="Metzger M.J."/>
        </authorList>
    </citation>
    <scope>NUCLEOTIDE SEQUENCE</scope>
    <source>
        <strain evidence="2">MELC-2E11</strain>
        <tissue evidence="2">Siphon/mantle</tissue>
    </source>
</reference>
<feature type="signal peptide" evidence="1">
    <location>
        <begin position="1"/>
        <end position="20"/>
    </location>
</feature>
<accession>A0ABY7FCM8</accession>
<sequence length="216" mass="23631">MNMMCVTSLIILAAVCGINAQIATYGDEEGSGVPYWCPRGSPRIFCKANPCTVNRCPAYPRAICRNDNPCEPACEGHFYIDGRRLTDDQCQEIATYGDEGGSGVPSWCPRGSPLVRCFVNPCTVNRCPAYPGAICRNDNPCEPACQGHFYIDGRQLTDDQCQAWCPPGSPGVFCFVNPCTVNTNDNPCNPACEGNFYLRRRKLTDAECQGGPQNTY</sequence>
<organism evidence="2 3">
    <name type="scientific">Mya arenaria</name>
    <name type="common">Soft-shell clam</name>
    <dbReference type="NCBI Taxonomy" id="6604"/>
    <lineage>
        <taxon>Eukaryota</taxon>
        <taxon>Metazoa</taxon>
        <taxon>Spiralia</taxon>
        <taxon>Lophotrochozoa</taxon>
        <taxon>Mollusca</taxon>
        <taxon>Bivalvia</taxon>
        <taxon>Autobranchia</taxon>
        <taxon>Heteroconchia</taxon>
        <taxon>Euheterodonta</taxon>
        <taxon>Imparidentia</taxon>
        <taxon>Neoheterodontei</taxon>
        <taxon>Myida</taxon>
        <taxon>Myoidea</taxon>
        <taxon>Myidae</taxon>
        <taxon>Mya</taxon>
    </lineage>
</organism>
<evidence type="ECO:0000313" key="2">
    <source>
        <dbReference type="EMBL" id="WAR19900.1"/>
    </source>
</evidence>
<gene>
    <name evidence="2" type="ORF">MAR_001738</name>
</gene>
<dbReference type="Proteomes" id="UP001164746">
    <property type="component" value="Chromosome 11"/>
</dbReference>